<evidence type="ECO:0000256" key="1">
    <source>
        <dbReference type="SAM" id="MobiDB-lite"/>
    </source>
</evidence>
<dbReference type="InterPro" id="IPR025326">
    <property type="entry name" value="DUF4232"/>
</dbReference>
<organism evidence="4 5">
    <name type="scientific">Actinomadura darangshiensis</name>
    <dbReference type="NCBI Taxonomy" id="705336"/>
    <lineage>
        <taxon>Bacteria</taxon>
        <taxon>Bacillati</taxon>
        <taxon>Actinomycetota</taxon>
        <taxon>Actinomycetes</taxon>
        <taxon>Streptosporangiales</taxon>
        <taxon>Thermomonosporaceae</taxon>
        <taxon>Actinomadura</taxon>
    </lineage>
</organism>
<feature type="compositionally biased region" description="Gly residues" evidence="1">
    <location>
        <begin position="52"/>
        <end position="76"/>
    </location>
</feature>
<protein>
    <submittedName>
        <fullName evidence="4">DUF4232 domain-containing protein</fullName>
    </submittedName>
</protein>
<dbReference type="Proteomes" id="UP000295578">
    <property type="component" value="Unassembled WGS sequence"/>
</dbReference>
<evidence type="ECO:0000259" key="3">
    <source>
        <dbReference type="Pfam" id="PF14016"/>
    </source>
</evidence>
<evidence type="ECO:0000313" key="5">
    <source>
        <dbReference type="Proteomes" id="UP000295578"/>
    </source>
</evidence>
<feature type="region of interest" description="Disordered" evidence="1">
    <location>
        <begin position="26"/>
        <end position="77"/>
    </location>
</feature>
<feature type="signal peptide" evidence="2">
    <location>
        <begin position="1"/>
        <end position="19"/>
    </location>
</feature>
<feature type="compositionally biased region" description="Low complexity" evidence="1">
    <location>
        <begin position="26"/>
        <end position="51"/>
    </location>
</feature>
<comment type="caution">
    <text evidence="4">The sequence shown here is derived from an EMBL/GenBank/DDBJ whole genome shotgun (WGS) entry which is preliminary data.</text>
</comment>
<evidence type="ECO:0000256" key="2">
    <source>
        <dbReference type="SAM" id="SignalP"/>
    </source>
</evidence>
<dbReference type="RefSeq" id="WP_132197046.1">
    <property type="nucleotide sequence ID" value="NZ_SMKY01000041.1"/>
</dbReference>
<dbReference type="OrthoDB" id="485007at2"/>
<feature type="domain" description="DUF4232" evidence="3">
    <location>
        <begin position="82"/>
        <end position="210"/>
    </location>
</feature>
<accession>A0A4R5BIU7</accession>
<gene>
    <name evidence="4" type="ORF">E1293_12165</name>
</gene>
<keyword evidence="5" id="KW-1185">Reference proteome</keyword>
<sequence>MPRLILGTLAAAAVATALAGCGSASNASPASAGGSGSSTPPGTSSTAANPGSPGGATGSGGANGGSGNANAGGGANPGRPQCTAGMLDASLTDLGAAAGNRYATLVLTNKSGKHCTTGGWSGLQLAGAGGTVPTKVVREGTPHTITIRNGGHAYERLHWAAVPAGDETGDNCEPVASVLRVIPPNRTEQTDATWKYGPACQHGQIRLTPLTSNPEPR</sequence>
<dbReference type="PROSITE" id="PS51257">
    <property type="entry name" value="PROKAR_LIPOPROTEIN"/>
    <property type="match status" value="1"/>
</dbReference>
<keyword evidence="2" id="KW-0732">Signal</keyword>
<dbReference type="EMBL" id="SMKY01000041">
    <property type="protein sequence ID" value="TDD84880.1"/>
    <property type="molecule type" value="Genomic_DNA"/>
</dbReference>
<evidence type="ECO:0000313" key="4">
    <source>
        <dbReference type="EMBL" id="TDD84880.1"/>
    </source>
</evidence>
<reference evidence="4 5" key="1">
    <citation type="submission" date="2019-03" db="EMBL/GenBank/DDBJ databases">
        <title>Draft genome sequences of novel Actinobacteria.</title>
        <authorList>
            <person name="Sahin N."/>
            <person name="Ay H."/>
            <person name="Saygin H."/>
        </authorList>
    </citation>
    <scope>NUCLEOTIDE SEQUENCE [LARGE SCALE GENOMIC DNA]</scope>
    <source>
        <strain evidence="4 5">DSM 45941</strain>
    </source>
</reference>
<proteinExistence type="predicted"/>
<feature type="chain" id="PRO_5038597406" evidence="2">
    <location>
        <begin position="20"/>
        <end position="217"/>
    </location>
</feature>
<name>A0A4R5BIU7_9ACTN</name>
<dbReference type="AlphaFoldDB" id="A0A4R5BIU7"/>
<dbReference type="Pfam" id="PF14016">
    <property type="entry name" value="DUF4232"/>
    <property type="match status" value="1"/>
</dbReference>